<feature type="transmembrane region" description="Helical" evidence="2">
    <location>
        <begin position="202"/>
        <end position="223"/>
    </location>
</feature>
<proteinExistence type="predicted"/>
<feature type="transmembrane region" description="Helical" evidence="2">
    <location>
        <begin position="176"/>
        <end position="196"/>
    </location>
</feature>
<feature type="compositionally biased region" description="Basic and acidic residues" evidence="1">
    <location>
        <begin position="12"/>
        <end position="24"/>
    </location>
</feature>
<dbReference type="WBParaSite" id="sdigi.contig503.g8716.t1">
    <property type="protein sequence ID" value="sdigi.contig503.g8716.t1"/>
    <property type="gene ID" value="sdigi.contig503.g8716"/>
</dbReference>
<feature type="compositionally biased region" description="Basic and acidic residues" evidence="1">
    <location>
        <begin position="49"/>
        <end position="67"/>
    </location>
</feature>
<protein>
    <submittedName>
        <fullName evidence="4">Phosphatidylinositol-4,5-bisphosphate 4-phosphatase</fullName>
    </submittedName>
</protein>
<keyword evidence="3" id="KW-1185">Reference proteome</keyword>
<sequence>MYGNISDNSSQDVRDVATVDRETEITEYPQVEATTMTETSAGSTAGDSRTNDKDSENEGAGKTDKDCVLEVFPSELMTGPPPAYSLTSPCLPPDSPRKQDWPPESPPHFDGYPPYPAGPPLLRVAYPKDVPGPTYACPKCKGRFLYYRPAGIVYCPFCHSAISIGRYVRIRACSSIMFGLLFLMISLTFGLATKIFTDCLTSHLIVFGAIATSGIILLLRAVCMCVRYMETERIEFP</sequence>
<keyword evidence="2" id="KW-1133">Transmembrane helix</keyword>
<feature type="region of interest" description="Disordered" evidence="1">
    <location>
        <begin position="83"/>
        <end position="107"/>
    </location>
</feature>
<evidence type="ECO:0000256" key="2">
    <source>
        <dbReference type="SAM" id="Phobius"/>
    </source>
</evidence>
<dbReference type="AlphaFoldDB" id="A0A915PWN4"/>
<feature type="region of interest" description="Disordered" evidence="1">
    <location>
        <begin position="1"/>
        <end position="67"/>
    </location>
</feature>
<keyword evidence="2" id="KW-0472">Membrane</keyword>
<evidence type="ECO:0000313" key="3">
    <source>
        <dbReference type="Proteomes" id="UP000887581"/>
    </source>
</evidence>
<keyword evidence="2" id="KW-0812">Transmembrane</keyword>
<organism evidence="3 4">
    <name type="scientific">Setaria digitata</name>
    <dbReference type="NCBI Taxonomy" id="48799"/>
    <lineage>
        <taxon>Eukaryota</taxon>
        <taxon>Metazoa</taxon>
        <taxon>Ecdysozoa</taxon>
        <taxon>Nematoda</taxon>
        <taxon>Chromadorea</taxon>
        <taxon>Rhabditida</taxon>
        <taxon>Spirurina</taxon>
        <taxon>Spiruromorpha</taxon>
        <taxon>Filarioidea</taxon>
        <taxon>Setariidae</taxon>
        <taxon>Setaria</taxon>
    </lineage>
</organism>
<evidence type="ECO:0000313" key="4">
    <source>
        <dbReference type="WBParaSite" id="sdigi.contig503.g8716.t1"/>
    </source>
</evidence>
<feature type="compositionally biased region" description="Polar residues" evidence="1">
    <location>
        <begin position="1"/>
        <end position="11"/>
    </location>
</feature>
<feature type="compositionally biased region" description="Polar residues" evidence="1">
    <location>
        <begin position="32"/>
        <end position="48"/>
    </location>
</feature>
<name>A0A915PWN4_9BILA</name>
<accession>A0A915PWN4</accession>
<evidence type="ECO:0000256" key="1">
    <source>
        <dbReference type="SAM" id="MobiDB-lite"/>
    </source>
</evidence>
<reference evidence="4" key="1">
    <citation type="submission" date="2022-11" db="UniProtKB">
        <authorList>
            <consortium name="WormBaseParasite"/>
        </authorList>
    </citation>
    <scope>IDENTIFICATION</scope>
</reference>
<dbReference type="Proteomes" id="UP000887581">
    <property type="component" value="Unplaced"/>
</dbReference>